<accession>A0ABS6IMT3</accession>
<feature type="signal peptide" evidence="1">
    <location>
        <begin position="1"/>
        <end position="19"/>
    </location>
</feature>
<dbReference type="RefSeq" id="WP_216962325.1">
    <property type="nucleotide sequence ID" value="NZ_JAHOPB010000001.1"/>
</dbReference>
<evidence type="ECO:0000313" key="3">
    <source>
        <dbReference type="Proteomes" id="UP000727907"/>
    </source>
</evidence>
<dbReference type="Pfam" id="PF03891">
    <property type="entry name" value="DUF333"/>
    <property type="match status" value="2"/>
</dbReference>
<dbReference type="Proteomes" id="UP000727907">
    <property type="component" value="Unassembled WGS sequence"/>
</dbReference>
<dbReference type="PANTHER" id="PTHR38008:SF2">
    <property type="entry name" value="HEMOLYSIN"/>
    <property type="match status" value="1"/>
</dbReference>
<sequence>MSRIVVSLFVVLWAAGAGAQAPPAPQLANPASLNCTQQGGTLAIERRPDGGQFGVCVFTDNYQCEEWALLRGECPKNGLRVTGYATPAGRYCAIAGGRYSVVSAPGVLPERGTCTLPTGKACEADAYFAGTCPER</sequence>
<organism evidence="2 3">
    <name type="scientific">Reyranella humidisoli</name>
    <dbReference type="NCBI Taxonomy" id="2849149"/>
    <lineage>
        <taxon>Bacteria</taxon>
        <taxon>Pseudomonadati</taxon>
        <taxon>Pseudomonadota</taxon>
        <taxon>Alphaproteobacteria</taxon>
        <taxon>Hyphomicrobiales</taxon>
        <taxon>Reyranellaceae</taxon>
        <taxon>Reyranella</taxon>
    </lineage>
</organism>
<dbReference type="InterPro" id="IPR005590">
    <property type="entry name" value="DUF333"/>
</dbReference>
<reference evidence="2 3" key="1">
    <citation type="submission" date="2021-06" db="EMBL/GenBank/DDBJ databases">
        <authorList>
            <person name="Lee D.H."/>
        </authorList>
    </citation>
    <scope>NUCLEOTIDE SEQUENCE [LARGE SCALE GENOMIC DNA]</scope>
    <source>
        <strain evidence="2 3">MMS21-HV4-11</strain>
    </source>
</reference>
<dbReference type="EMBL" id="JAHOPB010000001">
    <property type="protein sequence ID" value="MBU8875299.1"/>
    <property type="molecule type" value="Genomic_DNA"/>
</dbReference>
<protein>
    <submittedName>
        <fullName evidence="2">DUF333 domain-containing protein</fullName>
    </submittedName>
</protein>
<name>A0ABS6IMT3_9HYPH</name>
<comment type="caution">
    <text evidence="2">The sequence shown here is derived from an EMBL/GenBank/DDBJ whole genome shotgun (WGS) entry which is preliminary data.</text>
</comment>
<keyword evidence="3" id="KW-1185">Reference proteome</keyword>
<feature type="chain" id="PRO_5046268274" evidence="1">
    <location>
        <begin position="20"/>
        <end position="135"/>
    </location>
</feature>
<keyword evidence="1" id="KW-0732">Signal</keyword>
<dbReference type="PANTHER" id="PTHR38008">
    <property type="entry name" value="HEMOLYSIN-RELATED"/>
    <property type="match status" value="1"/>
</dbReference>
<evidence type="ECO:0000256" key="1">
    <source>
        <dbReference type="SAM" id="SignalP"/>
    </source>
</evidence>
<evidence type="ECO:0000313" key="2">
    <source>
        <dbReference type="EMBL" id="MBU8875299.1"/>
    </source>
</evidence>
<gene>
    <name evidence="2" type="ORF">KQ910_16110</name>
</gene>
<proteinExistence type="predicted"/>